<dbReference type="RefSeq" id="WP_054258105.1">
    <property type="nucleotide sequence ID" value="NZ_CYIG01000098.1"/>
</dbReference>
<evidence type="ECO:0000313" key="2">
    <source>
        <dbReference type="Proteomes" id="UP000183656"/>
    </source>
</evidence>
<protein>
    <submittedName>
        <fullName evidence="1">Putative addiction module killer protein</fullName>
    </submittedName>
</protein>
<keyword evidence="2" id="KW-1185">Reference proteome</keyword>
<accession>A0A1I7KRI8</accession>
<dbReference type="Pfam" id="PF05973">
    <property type="entry name" value="Gp49"/>
    <property type="match status" value="1"/>
</dbReference>
<dbReference type="NCBIfam" id="TIGR02683">
    <property type="entry name" value="upstrm_HI1419"/>
    <property type="match status" value="1"/>
</dbReference>
<reference evidence="1 2" key="1">
    <citation type="submission" date="2016-10" db="EMBL/GenBank/DDBJ databases">
        <authorList>
            <person name="de Groot N.N."/>
        </authorList>
    </citation>
    <scope>NUCLEOTIDE SEQUENCE [LARGE SCALE GENOMIC DNA]</scope>
    <source>
        <strain evidence="1 2">R-24608</strain>
    </source>
</reference>
<dbReference type="OrthoDB" id="9800258at2"/>
<gene>
    <name evidence="1" type="ORF">SAMN04489707_106713</name>
</gene>
<dbReference type="Proteomes" id="UP000183656">
    <property type="component" value="Unassembled WGS sequence"/>
</dbReference>
<dbReference type="InterPro" id="IPR014056">
    <property type="entry name" value="TypeIITA-like_toxin_pred"/>
</dbReference>
<dbReference type="PANTHER" id="PTHR41791:SF1">
    <property type="entry name" value="SSL7039 PROTEIN"/>
    <property type="match status" value="1"/>
</dbReference>
<dbReference type="PIRSF" id="PIRSF028744">
    <property type="entry name" value="Addict_mod_HI1419"/>
    <property type="match status" value="1"/>
</dbReference>
<dbReference type="InterPro" id="IPR009241">
    <property type="entry name" value="HigB-like"/>
</dbReference>
<sequence>MFEVQTYLSPDGQDPYAQWLAALADRQARARVVVRVGRMAAGNFGDCKPVGEGVWELRIDWGPGYRVYYAQAGKRLVLLLAGGDKRTQQADIAAALAHWHDWQQRRKPV</sequence>
<proteinExistence type="predicted"/>
<dbReference type="AlphaFoldDB" id="A0A1I7KRI8"/>
<organism evidence="1 2">
    <name type="scientific">Paenacidovorax caeni</name>
    <dbReference type="NCBI Taxonomy" id="343013"/>
    <lineage>
        <taxon>Bacteria</taxon>
        <taxon>Pseudomonadati</taxon>
        <taxon>Pseudomonadota</taxon>
        <taxon>Betaproteobacteria</taxon>
        <taxon>Burkholderiales</taxon>
        <taxon>Comamonadaceae</taxon>
        <taxon>Paenacidovorax</taxon>
    </lineage>
</organism>
<dbReference type="STRING" id="343013.SAMN04489707_106713"/>
<name>A0A1I7KRI8_9BURK</name>
<evidence type="ECO:0000313" key="1">
    <source>
        <dbReference type="EMBL" id="SFV00035.1"/>
    </source>
</evidence>
<dbReference type="EMBL" id="FPBX01000067">
    <property type="protein sequence ID" value="SFV00035.1"/>
    <property type="molecule type" value="Genomic_DNA"/>
</dbReference>
<dbReference type="PANTHER" id="PTHR41791">
    <property type="entry name" value="SSL7039 PROTEIN"/>
    <property type="match status" value="1"/>
</dbReference>